<reference evidence="1" key="1">
    <citation type="submission" date="2020-09" db="EMBL/GenBank/DDBJ databases">
        <title>Novel species in genus Aeromicrobium.</title>
        <authorList>
            <person name="Zhang G."/>
        </authorList>
    </citation>
    <scope>NUCLEOTIDE SEQUENCE</scope>
    <source>
        <strain evidence="1">Zg-636</strain>
    </source>
</reference>
<gene>
    <name evidence="1" type="ORF">IBG24_01270</name>
</gene>
<sequence length="172" mass="18711">MLTPRMRTAAGSLALATTLLMSGCGTEEGDPEAPAPTTAPTAVTENEVVTVLEAFWAERVRVESSGRYDTADFSGILSRRMIEPQSQQYRQFDEMGFRRVGRPQLRDFTAEVDGDTAIATVCVQEDEWGAEADVQIAEPEPQGWYASSHRLERAGDAWLIGDTAKPPAGVSC</sequence>
<protein>
    <submittedName>
        <fullName evidence="1">Uncharacterized protein</fullName>
    </submittedName>
</protein>
<evidence type="ECO:0000313" key="2">
    <source>
        <dbReference type="Proteomes" id="UP000620591"/>
    </source>
</evidence>
<dbReference type="Proteomes" id="UP000620591">
    <property type="component" value="Unassembled WGS sequence"/>
</dbReference>
<dbReference type="EMBL" id="JACTVM010000001">
    <property type="protein sequence ID" value="MBC9224941.1"/>
    <property type="molecule type" value="Genomic_DNA"/>
</dbReference>
<organism evidence="1 2">
    <name type="scientific">Aeromicrobium senzhongii</name>
    <dbReference type="NCBI Taxonomy" id="2663859"/>
    <lineage>
        <taxon>Bacteria</taxon>
        <taxon>Bacillati</taxon>
        <taxon>Actinomycetota</taxon>
        <taxon>Actinomycetes</taxon>
        <taxon>Propionibacteriales</taxon>
        <taxon>Nocardioidaceae</taxon>
        <taxon>Aeromicrobium</taxon>
    </lineage>
</organism>
<comment type="caution">
    <text evidence="1">The sequence shown here is derived from an EMBL/GenBank/DDBJ whole genome shotgun (WGS) entry which is preliminary data.</text>
</comment>
<accession>A0A8I0ER96</accession>
<name>A0A8I0ER96_9ACTN</name>
<dbReference type="PROSITE" id="PS51257">
    <property type="entry name" value="PROKAR_LIPOPROTEIN"/>
    <property type="match status" value="1"/>
</dbReference>
<proteinExistence type="predicted"/>
<evidence type="ECO:0000313" key="1">
    <source>
        <dbReference type="EMBL" id="MBC9224941.1"/>
    </source>
</evidence>
<dbReference type="RefSeq" id="WP_187768357.1">
    <property type="nucleotide sequence ID" value="NZ_JACTVM010000001.1"/>
</dbReference>
<dbReference type="AlphaFoldDB" id="A0A8I0ER96"/>